<dbReference type="SUPFAM" id="SSF49764">
    <property type="entry name" value="HSP20-like chaperones"/>
    <property type="match status" value="1"/>
</dbReference>
<dbReference type="RefSeq" id="WP_322444574.1">
    <property type="nucleotide sequence ID" value="NZ_JAXOFX010000001.1"/>
</dbReference>
<organism evidence="4 5">
    <name type="scientific">Robertmurraya mangrovi</name>
    <dbReference type="NCBI Taxonomy" id="3098077"/>
    <lineage>
        <taxon>Bacteria</taxon>
        <taxon>Bacillati</taxon>
        <taxon>Bacillota</taxon>
        <taxon>Bacilli</taxon>
        <taxon>Bacillales</taxon>
        <taxon>Bacillaceae</taxon>
        <taxon>Robertmurraya</taxon>
    </lineage>
</organism>
<dbReference type="CDD" id="cd06464">
    <property type="entry name" value="ACD_sHsps-like"/>
    <property type="match status" value="1"/>
</dbReference>
<protein>
    <submittedName>
        <fullName evidence="4">Hsp20/alpha crystallin family protein</fullName>
    </submittedName>
</protein>
<name>A0ABU5IT10_9BACI</name>
<dbReference type="Proteomes" id="UP001290455">
    <property type="component" value="Unassembled WGS sequence"/>
</dbReference>
<evidence type="ECO:0000313" key="4">
    <source>
        <dbReference type="EMBL" id="MDZ5470266.1"/>
    </source>
</evidence>
<evidence type="ECO:0000313" key="5">
    <source>
        <dbReference type="Proteomes" id="UP001290455"/>
    </source>
</evidence>
<dbReference type="Pfam" id="PF00011">
    <property type="entry name" value="HSP20"/>
    <property type="match status" value="1"/>
</dbReference>
<keyword evidence="5" id="KW-1185">Reference proteome</keyword>
<proteinExistence type="inferred from homology"/>
<comment type="caution">
    <text evidence="4">The sequence shown here is derived from an EMBL/GenBank/DDBJ whole genome shotgun (WGS) entry which is preliminary data.</text>
</comment>
<comment type="similarity">
    <text evidence="1 2">Belongs to the small heat shock protein (HSP20) family.</text>
</comment>
<dbReference type="InterPro" id="IPR008978">
    <property type="entry name" value="HSP20-like_chaperone"/>
</dbReference>
<gene>
    <name evidence="4" type="ORF">SM124_00760</name>
</gene>
<reference evidence="4 5" key="1">
    <citation type="submission" date="2023-11" db="EMBL/GenBank/DDBJ databases">
        <title>Bacillus jintuensis, isolated from a mudflat on the Beibu Gulf coast.</title>
        <authorList>
            <person name="Li M."/>
        </authorList>
    </citation>
    <scope>NUCLEOTIDE SEQUENCE [LARGE SCALE GENOMIC DNA]</scope>
    <source>
        <strain evidence="4 5">31A1R</strain>
    </source>
</reference>
<dbReference type="InterPro" id="IPR002068">
    <property type="entry name" value="A-crystallin/Hsp20_dom"/>
</dbReference>
<dbReference type="Gene3D" id="2.60.40.790">
    <property type="match status" value="1"/>
</dbReference>
<dbReference type="EMBL" id="JAXOFX010000001">
    <property type="protein sequence ID" value="MDZ5470266.1"/>
    <property type="molecule type" value="Genomic_DNA"/>
</dbReference>
<evidence type="ECO:0000259" key="3">
    <source>
        <dbReference type="PROSITE" id="PS01031"/>
    </source>
</evidence>
<dbReference type="PROSITE" id="PS01031">
    <property type="entry name" value="SHSP"/>
    <property type="match status" value="1"/>
</dbReference>
<evidence type="ECO:0000256" key="2">
    <source>
        <dbReference type="RuleBase" id="RU003616"/>
    </source>
</evidence>
<evidence type="ECO:0000256" key="1">
    <source>
        <dbReference type="PROSITE-ProRule" id="PRU00285"/>
    </source>
</evidence>
<accession>A0ABU5IT10</accession>
<feature type="domain" description="SHSP" evidence="3">
    <location>
        <begin position="38"/>
        <end position="146"/>
    </location>
</feature>
<sequence length="146" mass="17482">MDLEKMKKWLEFTNNYQKNDFWWNAFKQQSPEQFFETFEKGENLPRYDIYKNDTHICIIIEIPGVSTNDINISLKSKTHLFIEGTIKPLFPTEMEVKKERYYGKVERLITLPEPTEAQFVQVNFHQGLIQVTYPRLNETLQVNEIM</sequence>